<keyword evidence="1" id="KW-0175">Coiled coil</keyword>
<comment type="caution">
    <text evidence="3">The sequence shown here is derived from an EMBL/GenBank/DDBJ whole genome shotgun (WGS) entry which is preliminary data.</text>
</comment>
<reference evidence="3" key="1">
    <citation type="submission" date="2021-02" db="EMBL/GenBank/DDBJ databases">
        <authorList>
            <person name="Nowell W R."/>
        </authorList>
    </citation>
    <scope>NUCLEOTIDE SEQUENCE</scope>
</reference>
<organism evidence="3 4">
    <name type="scientific">Rotaria magnacalcarata</name>
    <dbReference type="NCBI Taxonomy" id="392030"/>
    <lineage>
        <taxon>Eukaryota</taxon>
        <taxon>Metazoa</taxon>
        <taxon>Spiralia</taxon>
        <taxon>Gnathifera</taxon>
        <taxon>Rotifera</taxon>
        <taxon>Eurotatoria</taxon>
        <taxon>Bdelloidea</taxon>
        <taxon>Philodinida</taxon>
        <taxon>Philodinidae</taxon>
        <taxon>Rotaria</taxon>
    </lineage>
</organism>
<evidence type="ECO:0008006" key="5">
    <source>
        <dbReference type="Google" id="ProtNLM"/>
    </source>
</evidence>
<dbReference type="EMBL" id="CAJNRG010017537">
    <property type="protein sequence ID" value="CAF2233089.1"/>
    <property type="molecule type" value="Genomic_DNA"/>
</dbReference>
<sequence>MKNVSEQKIKLEQKKNRLMIEETRLKLKERKMRTRHLIEMGGLLIKANLDHLQTNTLYGALLSIATSLESNPTIKDEWTKIGKEKLNQEKQNKTALILKFNEQPDINIRKVIRNYGLKWNKFRSEWYGECHDIKALKQELANIEFKLEEL</sequence>
<dbReference type="Proteomes" id="UP000663842">
    <property type="component" value="Unassembled WGS sequence"/>
</dbReference>
<accession>A0A818Z3R5</accession>
<proteinExistence type="predicted"/>
<dbReference type="EMBL" id="CAJOBF010000159">
    <property type="protein sequence ID" value="CAF3761590.1"/>
    <property type="molecule type" value="Genomic_DNA"/>
</dbReference>
<evidence type="ECO:0000313" key="2">
    <source>
        <dbReference type="EMBL" id="CAF2233089.1"/>
    </source>
</evidence>
<dbReference type="AlphaFoldDB" id="A0A818Z3R5"/>
<protein>
    <recommendedName>
        <fullName evidence="5">Conjugal transfer protein TraD</fullName>
    </recommendedName>
</protein>
<dbReference type="Pfam" id="PF06412">
    <property type="entry name" value="TraD"/>
    <property type="match status" value="1"/>
</dbReference>
<gene>
    <name evidence="3" type="ORF">UXM345_LOCUS2594</name>
    <name evidence="2" type="ORF">XDN619_LOCUS34435</name>
</gene>
<evidence type="ECO:0000313" key="4">
    <source>
        <dbReference type="Proteomes" id="UP000663842"/>
    </source>
</evidence>
<evidence type="ECO:0000313" key="3">
    <source>
        <dbReference type="EMBL" id="CAF3761590.1"/>
    </source>
</evidence>
<evidence type="ECO:0000256" key="1">
    <source>
        <dbReference type="SAM" id="Coils"/>
    </source>
</evidence>
<feature type="coiled-coil region" evidence="1">
    <location>
        <begin position="1"/>
        <end position="31"/>
    </location>
</feature>
<dbReference type="Proteomes" id="UP000663887">
    <property type="component" value="Unassembled WGS sequence"/>
</dbReference>
<dbReference type="InterPro" id="IPR009444">
    <property type="entry name" value="Conjugal_tfr_TraD_a-type"/>
</dbReference>
<name>A0A818Z3R5_9BILA</name>